<dbReference type="GeneID" id="303559072"/>
<dbReference type="Proteomes" id="UP000280586">
    <property type="component" value="Chromosome"/>
</dbReference>
<keyword evidence="4" id="KW-1185">Reference proteome</keyword>
<reference evidence="2" key="2">
    <citation type="submission" date="2022-06" db="EMBL/GenBank/DDBJ databases">
        <authorList>
            <person name="Holder M.E."/>
            <person name="Ajami N.J."/>
            <person name="Petrosino J.F."/>
        </authorList>
    </citation>
    <scope>NUCLEOTIDE SEQUENCE</scope>
    <source>
        <strain evidence="2">RMA 8861</strain>
    </source>
</reference>
<dbReference type="RefSeq" id="WP_066678939.1">
    <property type="nucleotide sequence ID" value="NZ_CABMIZ010000057.1"/>
</dbReference>
<sequence>MKALKIKANINTTDDFDPNMFEEAFKIVFLNTGYTIYSLNINKIAEKNYDIIYYVEISENMNFVFAVEALNNTINQYNTFTIKNVDKLQLVEFSN</sequence>
<organism evidence="1 3">
    <name type="scientific">Clostridium septicum</name>
    <dbReference type="NCBI Taxonomy" id="1504"/>
    <lineage>
        <taxon>Bacteria</taxon>
        <taxon>Bacillati</taxon>
        <taxon>Bacillota</taxon>
        <taxon>Clostridia</taxon>
        <taxon>Eubacteriales</taxon>
        <taxon>Clostridiaceae</taxon>
        <taxon>Clostridium</taxon>
    </lineage>
</organism>
<reference evidence="1 3" key="1">
    <citation type="submission" date="2017-09" db="EMBL/GenBank/DDBJ databases">
        <authorList>
            <person name="Thomas P."/>
            <person name="Seyboldt C."/>
        </authorList>
    </citation>
    <scope>NUCLEOTIDE SEQUENCE [LARGE SCALE GENOMIC DNA]</scope>
    <source>
        <strain evidence="1 3">DSM 7534</strain>
    </source>
</reference>
<evidence type="ECO:0000313" key="1">
    <source>
        <dbReference type="EMBL" id="AYE32960.1"/>
    </source>
</evidence>
<accession>A0A9N7JJ54</accession>
<dbReference type="AlphaFoldDB" id="A0A9N7JJ54"/>
<protein>
    <submittedName>
        <fullName evidence="1">Uncharacterized protein</fullName>
    </submittedName>
</protein>
<evidence type="ECO:0000313" key="3">
    <source>
        <dbReference type="Proteomes" id="UP000280586"/>
    </source>
</evidence>
<evidence type="ECO:0000313" key="2">
    <source>
        <dbReference type="EMBL" id="USR99522.1"/>
    </source>
</evidence>
<proteinExistence type="predicted"/>
<dbReference type="EMBL" id="CP023671">
    <property type="protein sequence ID" value="AYE32960.1"/>
    <property type="molecule type" value="Genomic_DNA"/>
</dbReference>
<evidence type="ECO:0000313" key="4">
    <source>
        <dbReference type="Proteomes" id="UP001055437"/>
    </source>
</evidence>
<dbReference type="Proteomes" id="UP001055437">
    <property type="component" value="Chromosome"/>
</dbReference>
<dbReference type="OrthoDB" id="9894577at2"/>
<gene>
    <name evidence="1" type="ORF">CP523_00090</name>
    <name evidence="2" type="ORF">NH397_08375</name>
</gene>
<dbReference type="EMBL" id="CP099799">
    <property type="protein sequence ID" value="USR99522.1"/>
    <property type="molecule type" value="Genomic_DNA"/>
</dbReference>
<name>A0A9N7JJ54_CLOSE</name>
<dbReference type="KEGG" id="csep:CP523_00090"/>